<dbReference type="RefSeq" id="WP_109592362.1">
    <property type="nucleotide sequence ID" value="NZ_CAJGZY010000016.1"/>
</dbReference>
<sequence length="238" mass="26586">MKEIENNIDSQNLIASWQQANKQMTQACEHAARQADSVTLLAVSKTKPADMIATLAQQGQQHFGENYLQEAIEKIDTLKRQPETKDIVWHYIGSIQRNKTRDIAEHFDWVQTVERDIIAQRLNDQRPAELPPLNVLIQLNIDNEESKSGCLPAQLPDLITAIKGYDRLQLRGLMIIPAKGGTDAFTRTKQLFDEIKETHAELNAWDTLSMGMSGDMTEAIASGSTMVRVGSAIFGARA</sequence>
<dbReference type="PANTHER" id="PTHR10146:SF14">
    <property type="entry name" value="PYRIDOXAL PHOSPHATE HOMEOSTASIS PROTEIN"/>
    <property type="match status" value="1"/>
</dbReference>
<organism evidence="6 7">
    <name type="scientific">Psychrobacter immobilis</name>
    <dbReference type="NCBI Taxonomy" id="498"/>
    <lineage>
        <taxon>Bacteria</taxon>
        <taxon>Pseudomonadati</taxon>
        <taxon>Pseudomonadota</taxon>
        <taxon>Gammaproteobacteria</taxon>
        <taxon>Moraxellales</taxon>
        <taxon>Moraxellaceae</taxon>
        <taxon>Psychrobacter</taxon>
    </lineage>
</organism>
<dbReference type="InterPro" id="IPR011078">
    <property type="entry name" value="PyrdxlP_homeostasis"/>
</dbReference>
<feature type="modified residue" description="N6-(pyridoxal phosphate)lysine" evidence="2 3">
    <location>
        <position position="45"/>
    </location>
</feature>
<evidence type="ECO:0000259" key="5">
    <source>
        <dbReference type="Pfam" id="PF01168"/>
    </source>
</evidence>
<dbReference type="PIRSF" id="PIRSF004848">
    <property type="entry name" value="YBL036c_PLPDEIII"/>
    <property type="match status" value="1"/>
</dbReference>
<evidence type="ECO:0000313" key="7">
    <source>
        <dbReference type="Proteomes" id="UP000245655"/>
    </source>
</evidence>
<dbReference type="EMBL" id="QGGM01000016">
    <property type="protein sequence ID" value="PWK06909.1"/>
    <property type="molecule type" value="Genomic_DNA"/>
</dbReference>
<comment type="cofactor">
    <cofactor evidence="3">
        <name>pyridoxal 5'-phosphate</name>
        <dbReference type="ChEBI" id="CHEBI:597326"/>
    </cofactor>
</comment>
<dbReference type="NCBIfam" id="TIGR00044">
    <property type="entry name" value="YggS family pyridoxal phosphate-dependent enzyme"/>
    <property type="match status" value="1"/>
</dbReference>
<proteinExistence type="inferred from homology"/>
<evidence type="ECO:0000256" key="3">
    <source>
        <dbReference type="PIRSR" id="PIRSR004848-1"/>
    </source>
</evidence>
<gene>
    <name evidence="6" type="ORF">C8D84_11639</name>
</gene>
<comment type="similarity">
    <text evidence="2 4">Belongs to the pyridoxal phosphate-binding protein YggS/PROSC family.</text>
</comment>
<dbReference type="SUPFAM" id="SSF51419">
    <property type="entry name" value="PLP-binding barrel"/>
    <property type="match status" value="1"/>
</dbReference>
<protein>
    <recommendedName>
        <fullName evidence="2">Pyridoxal phosphate homeostasis protein</fullName>
        <shortName evidence="2">PLP homeostasis protein</shortName>
    </recommendedName>
</protein>
<dbReference type="PANTHER" id="PTHR10146">
    <property type="entry name" value="PROLINE SYNTHETASE CO-TRANSCRIBED BACTERIAL HOMOLOG PROTEIN"/>
    <property type="match status" value="1"/>
</dbReference>
<dbReference type="Proteomes" id="UP000245655">
    <property type="component" value="Unassembled WGS sequence"/>
</dbReference>
<dbReference type="GO" id="GO:0030170">
    <property type="term" value="F:pyridoxal phosphate binding"/>
    <property type="evidence" value="ECO:0007669"/>
    <property type="project" value="UniProtKB-UniRule"/>
</dbReference>
<comment type="function">
    <text evidence="2">Pyridoxal 5'-phosphate (PLP)-binding protein, which is involved in PLP homeostasis.</text>
</comment>
<name>A0A2V1ZPP9_PSYIM</name>
<dbReference type="AlphaFoldDB" id="A0A2V1ZPP9"/>
<evidence type="ECO:0000256" key="2">
    <source>
        <dbReference type="HAMAP-Rule" id="MF_02087"/>
    </source>
</evidence>
<feature type="domain" description="Alanine racemase N-terminal" evidence="5">
    <location>
        <begin position="28"/>
        <end position="237"/>
    </location>
</feature>
<keyword evidence="1 2" id="KW-0663">Pyridoxal phosphate</keyword>
<dbReference type="GeneID" id="60256108"/>
<dbReference type="FunFam" id="3.20.20.10:FF:000018">
    <property type="entry name" value="Pyridoxal phosphate homeostasis protein"/>
    <property type="match status" value="1"/>
</dbReference>
<evidence type="ECO:0000256" key="4">
    <source>
        <dbReference type="RuleBase" id="RU004514"/>
    </source>
</evidence>
<dbReference type="HAMAP" id="MF_02087">
    <property type="entry name" value="PLP_homeostasis"/>
    <property type="match status" value="1"/>
</dbReference>
<reference evidence="6 7" key="1">
    <citation type="submission" date="2018-05" db="EMBL/GenBank/DDBJ databases">
        <title>Genomic Encyclopedia of Type Strains, Phase IV (KMG-IV): sequencing the most valuable type-strain genomes for metagenomic binning, comparative biology and taxonomic classification.</title>
        <authorList>
            <person name="Goeker M."/>
        </authorList>
    </citation>
    <scope>NUCLEOTIDE SEQUENCE [LARGE SCALE GENOMIC DNA]</scope>
    <source>
        <strain evidence="6 7">DSM 7229</strain>
    </source>
</reference>
<dbReference type="InterPro" id="IPR029066">
    <property type="entry name" value="PLP-binding_barrel"/>
</dbReference>
<dbReference type="Pfam" id="PF01168">
    <property type="entry name" value="Ala_racemase_N"/>
    <property type="match status" value="1"/>
</dbReference>
<evidence type="ECO:0000313" key="6">
    <source>
        <dbReference type="EMBL" id="PWK06909.1"/>
    </source>
</evidence>
<evidence type="ECO:0000256" key="1">
    <source>
        <dbReference type="ARBA" id="ARBA00022898"/>
    </source>
</evidence>
<dbReference type="Gene3D" id="3.20.20.10">
    <property type="entry name" value="Alanine racemase"/>
    <property type="match status" value="1"/>
</dbReference>
<keyword evidence="7" id="KW-1185">Reference proteome</keyword>
<dbReference type="InterPro" id="IPR001608">
    <property type="entry name" value="Ala_racemase_N"/>
</dbReference>
<dbReference type="CDD" id="cd06824">
    <property type="entry name" value="PLPDE_III_Yggs_like"/>
    <property type="match status" value="1"/>
</dbReference>
<accession>A0A2V1ZPP9</accession>
<comment type="caution">
    <text evidence="6">The sequence shown here is derived from an EMBL/GenBank/DDBJ whole genome shotgun (WGS) entry which is preliminary data.</text>
</comment>